<dbReference type="Proteomes" id="UP000800093">
    <property type="component" value="Unassembled WGS sequence"/>
</dbReference>
<accession>A0A9P4K007</accession>
<comment type="caution">
    <text evidence="3">The sequence shown here is derived from an EMBL/GenBank/DDBJ whole genome shotgun (WGS) entry which is preliminary data.</text>
</comment>
<evidence type="ECO:0000313" key="3">
    <source>
        <dbReference type="EMBL" id="KAF2259606.1"/>
    </source>
</evidence>
<evidence type="ECO:0000313" key="4">
    <source>
        <dbReference type="Proteomes" id="UP000800093"/>
    </source>
</evidence>
<organism evidence="3 4">
    <name type="scientific">Lojkania enalia</name>
    <dbReference type="NCBI Taxonomy" id="147567"/>
    <lineage>
        <taxon>Eukaryota</taxon>
        <taxon>Fungi</taxon>
        <taxon>Dikarya</taxon>
        <taxon>Ascomycota</taxon>
        <taxon>Pezizomycotina</taxon>
        <taxon>Dothideomycetes</taxon>
        <taxon>Pleosporomycetidae</taxon>
        <taxon>Pleosporales</taxon>
        <taxon>Pleosporales incertae sedis</taxon>
        <taxon>Lojkania</taxon>
    </lineage>
</organism>
<gene>
    <name evidence="3" type="ORF">CC78DRAFT_585772</name>
</gene>
<proteinExistence type="predicted"/>
<dbReference type="AlphaFoldDB" id="A0A9P4K007"/>
<keyword evidence="4" id="KW-1185">Reference proteome</keyword>
<reference evidence="4" key="1">
    <citation type="journal article" date="2020" name="Stud. Mycol.">
        <title>101 Dothideomycetes genomes: A test case for predicting lifestyles and emergence of pathogens.</title>
        <authorList>
            <person name="Haridas S."/>
            <person name="Albert R."/>
            <person name="Binder M."/>
            <person name="Bloem J."/>
            <person name="LaButti K."/>
            <person name="Salamov A."/>
            <person name="Andreopoulos B."/>
            <person name="Baker S."/>
            <person name="Barry K."/>
            <person name="Bills G."/>
            <person name="Bluhm B."/>
            <person name="Cannon C."/>
            <person name="Castanera R."/>
            <person name="Culley D."/>
            <person name="Daum C."/>
            <person name="Ezra D."/>
            <person name="Gonzalez J."/>
            <person name="Henrissat B."/>
            <person name="Kuo A."/>
            <person name="Liang C."/>
            <person name="Lipzen A."/>
            <person name="Lutzoni F."/>
            <person name="Magnuson J."/>
            <person name="Mondo S."/>
            <person name="Nolan M."/>
            <person name="Ohm R."/>
            <person name="Pangilinan J."/>
            <person name="Park H.-J."/>
            <person name="Ramirez L."/>
            <person name="Alfaro M."/>
            <person name="Sun H."/>
            <person name="Tritt A."/>
            <person name="Yoshinaga Y."/>
            <person name="Zwiers L.-H."/>
            <person name="Turgeon B."/>
            <person name="Goodwin S."/>
            <person name="Spatafora J."/>
            <person name="Crous P."/>
            <person name="Grigoriev I."/>
        </authorList>
    </citation>
    <scope>NUCLEOTIDE SEQUENCE [LARGE SCALE GENOMIC DNA]</scope>
    <source>
        <strain evidence="4">CBS 304.66</strain>
    </source>
</reference>
<keyword evidence="2" id="KW-1133">Transmembrane helix</keyword>
<evidence type="ECO:0000256" key="2">
    <source>
        <dbReference type="SAM" id="Phobius"/>
    </source>
</evidence>
<sequence length="121" mass="12554">MGSTSSPSLPLPPSRLGEEDTRPAGNGSMPSYVGFCSVSRDLSTHDNCSAVVLLLFYTECGAIILVGCYYRASAAFALSFLVHLARVGNGVDGMQSRVEAAIGGVYNDGEAARPSFQASAS</sequence>
<feature type="region of interest" description="Disordered" evidence="1">
    <location>
        <begin position="1"/>
        <end position="26"/>
    </location>
</feature>
<dbReference type="EMBL" id="ML986705">
    <property type="protein sequence ID" value="KAF2259606.1"/>
    <property type="molecule type" value="Genomic_DNA"/>
</dbReference>
<feature type="transmembrane region" description="Helical" evidence="2">
    <location>
        <begin position="50"/>
        <end position="70"/>
    </location>
</feature>
<keyword evidence="2" id="KW-0812">Transmembrane</keyword>
<keyword evidence="2" id="KW-0472">Membrane</keyword>
<name>A0A9P4K007_9PLEO</name>
<evidence type="ECO:0000256" key="1">
    <source>
        <dbReference type="SAM" id="MobiDB-lite"/>
    </source>
</evidence>
<protein>
    <submittedName>
        <fullName evidence="3">Uncharacterized protein</fullName>
    </submittedName>
</protein>